<evidence type="ECO:0000313" key="4">
    <source>
        <dbReference type="Proteomes" id="UP000076935"/>
    </source>
</evidence>
<evidence type="ECO:0000313" key="2">
    <source>
        <dbReference type="EMBL" id="OAH53557.1"/>
    </source>
</evidence>
<dbReference type="Pfam" id="PF14169">
    <property type="entry name" value="YdjO"/>
    <property type="match status" value="1"/>
</dbReference>
<dbReference type="Proteomes" id="UP000077271">
    <property type="component" value="Unassembled WGS sequence"/>
</dbReference>
<evidence type="ECO:0000256" key="1">
    <source>
        <dbReference type="SAM" id="MobiDB-lite"/>
    </source>
</evidence>
<evidence type="ECO:0000313" key="3">
    <source>
        <dbReference type="EMBL" id="OAH61338.1"/>
    </source>
</evidence>
<protein>
    <recommendedName>
        <fullName evidence="6">Cold-shock protein</fullName>
    </recommendedName>
</protein>
<sequence>MSYYSKNRAEPLPNVDIETWECTKDDCNGWMRKNFSEDDTPSCPFCGSDMETGNRLTNSLQNNTFRKSAEAEQNEQKKA</sequence>
<name>A0A177L6I6_9BACI</name>
<proteinExistence type="predicted"/>
<evidence type="ECO:0000313" key="5">
    <source>
        <dbReference type="Proteomes" id="UP000077271"/>
    </source>
</evidence>
<dbReference type="AlphaFoldDB" id="A0A177L6I6"/>
<comment type="caution">
    <text evidence="3">The sequence shown here is derived from an EMBL/GenBank/DDBJ whole genome shotgun (WGS) entry which is preliminary data.</text>
</comment>
<dbReference type="Proteomes" id="UP000076935">
    <property type="component" value="Unassembled WGS sequence"/>
</dbReference>
<dbReference type="EMBL" id="LQWY01000021">
    <property type="protein sequence ID" value="OAH61338.1"/>
    <property type="molecule type" value="Genomic_DNA"/>
</dbReference>
<evidence type="ECO:0008006" key="6">
    <source>
        <dbReference type="Google" id="ProtNLM"/>
    </source>
</evidence>
<organism evidence="3 4">
    <name type="scientific">Domibacillus aminovorans</name>
    <dbReference type="NCBI Taxonomy" id="29332"/>
    <lineage>
        <taxon>Bacteria</taxon>
        <taxon>Bacillati</taxon>
        <taxon>Bacillota</taxon>
        <taxon>Bacilli</taxon>
        <taxon>Bacillales</taxon>
        <taxon>Bacillaceae</taxon>
        <taxon>Domibacillus</taxon>
    </lineage>
</organism>
<dbReference type="InterPro" id="IPR025916">
    <property type="entry name" value="YdjO"/>
</dbReference>
<keyword evidence="4" id="KW-1185">Reference proteome</keyword>
<reference evidence="4 5" key="1">
    <citation type="submission" date="2016-01" db="EMBL/GenBank/DDBJ databases">
        <title>Investigation of taxonomic status of Bacillus aminovorans.</title>
        <authorList>
            <person name="Verma A."/>
            <person name="Pal Y."/>
            <person name="Krishnamurthi S."/>
        </authorList>
    </citation>
    <scope>NUCLEOTIDE SEQUENCE [LARGE SCALE GENOMIC DNA]</scope>
    <source>
        <strain evidence="3 4">DSM 1314</strain>
        <strain evidence="2 5">DSM 4337</strain>
    </source>
</reference>
<dbReference type="EMBL" id="LQWZ01000035">
    <property type="protein sequence ID" value="OAH53557.1"/>
    <property type="molecule type" value="Genomic_DNA"/>
</dbReference>
<dbReference type="OrthoDB" id="1955171at2"/>
<gene>
    <name evidence="2" type="ORF">AWH48_09740</name>
    <name evidence="3" type="ORF">AWH49_13075</name>
</gene>
<feature type="compositionally biased region" description="Basic and acidic residues" evidence="1">
    <location>
        <begin position="67"/>
        <end position="79"/>
    </location>
</feature>
<feature type="region of interest" description="Disordered" evidence="1">
    <location>
        <begin position="59"/>
        <end position="79"/>
    </location>
</feature>
<accession>A0A177L6I6</accession>
<dbReference type="RefSeq" id="WP_018392128.1">
    <property type="nucleotide sequence ID" value="NZ_JBCNAN010000045.1"/>
</dbReference>
<dbReference type="STRING" id="29332.AWH48_09740"/>